<gene>
    <name evidence="4" type="ORF">CSUI_008053</name>
</gene>
<dbReference type="VEuPathDB" id="ToxoDB:CSUI_008053"/>
<evidence type="ECO:0000256" key="2">
    <source>
        <dbReference type="SAM" id="MobiDB-lite"/>
    </source>
</evidence>
<dbReference type="EMBL" id="MIGC01004396">
    <property type="protein sequence ID" value="PHJ18120.1"/>
    <property type="molecule type" value="Genomic_DNA"/>
</dbReference>
<dbReference type="Proteomes" id="UP000221165">
    <property type="component" value="Unassembled WGS sequence"/>
</dbReference>
<feature type="domain" description="Phosducin" evidence="3">
    <location>
        <begin position="162"/>
        <end position="262"/>
    </location>
</feature>
<comment type="similarity">
    <text evidence="1">Belongs to the phosducin family.</text>
</comment>
<dbReference type="PANTHER" id="PTHR45809:SF3">
    <property type="entry name" value="VIRAL IAP-ASSOCIATED FACTOR HOMOLOG"/>
    <property type="match status" value="1"/>
</dbReference>
<dbReference type="PANTHER" id="PTHR45809">
    <property type="entry name" value="VIRAL IAP-ASSOCIATED FACTOR HOMOLOG"/>
    <property type="match status" value="1"/>
</dbReference>
<proteinExistence type="inferred from homology"/>
<evidence type="ECO:0000256" key="1">
    <source>
        <dbReference type="ARBA" id="ARBA00009686"/>
    </source>
</evidence>
<dbReference type="OrthoDB" id="330904at2759"/>
<name>A0A2C6KBB1_9APIC</name>
<dbReference type="GeneID" id="94431403"/>
<evidence type="ECO:0000313" key="4">
    <source>
        <dbReference type="EMBL" id="PHJ18120.1"/>
    </source>
</evidence>
<dbReference type="InterPro" id="IPR051498">
    <property type="entry name" value="Phosducin-like_chap/apop_reg"/>
</dbReference>
<feature type="region of interest" description="Disordered" evidence="2">
    <location>
        <begin position="262"/>
        <end position="281"/>
    </location>
</feature>
<comment type="caution">
    <text evidence="4">The sequence shown here is derived from an EMBL/GenBank/DDBJ whole genome shotgun (WGS) entry which is preliminary data.</text>
</comment>
<dbReference type="Pfam" id="PF02114">
    <property type="entry name" value="Phosducin"/>
    <property type="match status" value="1"/>
</dbReference>
<reference evidence="4 5" key="1">
    <citation type="journal article" date="2017" name="Int. J. Parasitol.">
        <title>The genome of the protozoan parasite Cystoisospora suis and a reverse vaccinology approach to identify vaccine candidates.</title>
        <authorList>
            <person name="Palmieri N."/>
            <person name="Shrestha A."/>
            <person name="Ruttkowski B."/>
            <person name="Beck T."/>
            <person name="Vogl C."/>
            <person name="Tomley F."/>
            <person name="Blake D.P."/>
            <person name="Joachim A."/>
        </authorList>
    </citation>
    <scope>NUCLEOTIDE SEQUENCE [LARGE SCALE GENOMIC DNA]</scope>
    <source>
        <strain evidence="4 5">Wien I</strain>
    </source>
</reference>
<sequence>MPVAKQTIQVYTSFCVRMSTTHPQVRDTEWDALQRKFGNLPKLPPVVTEEQLTREVVDAAEQVDTLALKSIEELNELEDDVEESVLSRYRQQRVAQLRQKQRLERFEDVYHLSKDDFVDQVTRASAVDPLAPVGTSAQAESDSEDDEPRASTLSSGSKTPEERRPNRRGTWVVVHLFKDGVPACMGLNAILPEMAKRHREVKFVKGVGSDIIPNYPDSKLPTLLLYHGGTCQVQLAGQQRELGERPTVHGFEKFLGKYGVLKPGDEEDSSEEECESAGRAGHLRISYDSRARRWQKQRKNEEESDEDREKAQTRGYSSLPFDDKIQRGY</sequence>
<organism evidence="4 5">
    <name type="scientific">Cystoisospora suis</name>
    <dbReference type="NCBI Taxonomy" id="483139"/>
    <lineage>
        <taxon>Eukaryota</taxon>
        <taxon>Sar</taxon>
        <taxon>Alveolata</taxon>
        <taxon>Apicomplexa</taxon>
        <taxon>Conoidasida</taxon>
        <taxon>Coccidia</taxon>
        <taxon>Eucoccidiorida</taxon>
        <taxon>Eimeriorina</taxon>
        <taxon>Sarcocystidae</taxon>
        <taxon>Cystoisospora</taxon>
    </lineage>
</organism>
<dbReference type="AlphaFoldDB" id="A0A2C6KBB1"/>
<dbReference type="GO" id="GO:0006457">
    <property type="term" value="P:protein folding"/>
    <property type="evidence" value="ECO:0007669"/>
    <property type="project" value="TreeGrafter"/>
</dbReference>
<feature type="region of interest" description="Disordered" evidence="2">
    <location>
        <begin position="129"/>
        <end position="166"/>
    </location>
</feature>
<dbReference type="GO" id="GO:0005737">
    <property type="term" value="C:cytoplasm"/>
    <property type="evidence" value="ECO:0007669"/>
    <property type="project" value="TreeGrafter"/>
</dbReference>
<evidence type="ECO:0000259" key="3">
    <source>
        <dbReference type="Pfam" id="PF02114"/>
    </source>
</evidence>
<feature type="compositionally biased region" description="Acidic residues" evidence="2">
    <location>
        <begin position="265"/>
        <end position="275"/>
    </location>
</feature>
<dbReference type="InterPro" id="IPR024253">
    <property type="entry name" value="Phosducin_thioredoxin-like_dom"/>
</dbReference>
<protein>
    <recommendedName>
        <fullName evidence="3">Phosducin domain-containing protein</fullName>
    </recommendedName>
</protein>
<feature type="region of interest" description="Disordered" evidence="2">
    <location>
        <begin position="291"/>
        <end position="329"/>
    </location>
</feature>
<accession>A0A2C6KBB1</accession>
<keyword evidence="5" id="KW-1185">Reference proteome</keyword>
<dbReference type="InterPro" id="IPR036249">
    <property type="entry name" value="Thioredoxin-like_sf"/>
</dbReference>
<evidence type="ECO:0000313" key="5">
    <source>
        <dbReference type="Proteomes" id="UP000221165"/>
    </source>
</evidence>
<dbReference type="RefSeq" id="XP_067919830.1">
    <property type="nucleotide sequence ID" value="XM_068068192.1"/>
</dbReference>
<dbReference type="Gene3D" id="3.40.30.10">
    <property type="entry name" value="Glutaredoxin"/>
    <property type="match status" value="1"/>
</dbReference>
<dbReference type="SUPFAM" id="SSF52833">
    <property type="entry name" value="Thioredoxin-like"/>
    <property type="match status" value="1"/>
</dbReference>